<evidence type="ECO:0000313" key="2">
    <source>
        <dbReference type="Proteomes" id="UP000695000"/>
    </source>
</evidence>
<proteinExistence type="predicted"/>
<keyword evidence="1" id="KW-0732">Signal</keyword>
<sequence length="106" mass="12372">MADMALTNKKMLFLCVCFLLLSRYETKRVDCRKYVFAPICRGAAAKRDIQKFEPLVEPRSLRYKPNGENLFNIKTSKTIDADIFFDRNFLDILLQKISVSDTDLRN</sequence>
<keyword evidence="2" id="KW-1185">Reference proteome</keyword>
<dbReference type="Proteomes" id="UP000695000">
    <property type="component" value="Unplaced"/>
</dbReference>
<protein>
    <submittedName>
        <fullName evidence="3">Uncharacterized protein LOC108559824</fullName>
    </submittedName>
</protein>
<name>A0ABM1MDM0_NICVS</name>
<dbReference type="GeneID" id="108559824"/>
<accession>A0ABM1MDM0</accession>
<dbReference type="RefSeq" id="XP_017772670.1">
    <property type="nucleotide sequence ID" value="XM_017917181.1"/>
</dbReference>
<reference evidence="3" key="1">
    <citation type="submission" date="2025-08" db="UniProtKB">
        <authorList>
            <consortium name="RefSeq"/>
        </authorList>
    </citation>
    <scope>IDENTIFICATION</scope>
    <source>
        <tissue evidence="3">Whole Larva</tissue>
    </source>
</reference>
<organism evidence="2 3">
    <name type="scientific">Nicrophorus vespilloides</name>
    <name type="common">Boreal carrion beetle</name>
    <dbReference type="NCBI Taxonomy" id="110193"/>
    <lineage>
        <taxon>Eukaryota</taxon>
        <taxon>Metazoa</taxon>
        <taxon>Ecdysozoa</taxon>
        <taxon>Arthropoda</taxon>
        <taxon>Hexapoda</taxon>
        <taxon>Insecta</taxon>
        <taxon>Pterygota</taxon>
        <taxon>Neoptera</taxon>
        <taxon>Endopterygota</taxon>
        <taxon>Coleoptera</taxon>
        <taxon>Polyphaga</taxon>
        <taxon>Staphyliniformia</taxon>
        <taxon>Silphidae</taxon>
        <taxon>Nicrophorinae</taxon>
        <taxon>Nicrophorus</taxon>
    </lineage>
</organism>
<feature type="chain" id="PRO_5046378179" evidence="1">
    <location>
        <begin position="27"/>
        <end position="106"/>
    </location>
</feature>
<feature type="signal peptide" evidence="1">
    <location>
        <begin position="1"/>
        <end position="26"/>
    </location>
</feature>
<gene>
    <name evidence="3" type="primary">LOC108559824</name>
</gene>
<evidence type="ECO:0000313" key="3">
    <source>
        <dbReference type="RefSeq" id="XP_017772670.1"/>
    </source>
</evidence>
<evidence type="ECO:0000256" key="1">
    <source>
        <dbReference type="SAM" id="SignalP"/>
    </source>
</evidence>